<dbReference type="AlphaFoldDB" id="A0A7J0F5B4"/>
<dbReference type="EMBL" id="BJWL01000009">
    <property type="protein sequence ID" value="GFY93793.1"/>
    <property type="molecule type" value="Genomic_DNA"/>
</dbReference>
<comment type="caution">
    <text evidence="3">The sequence shown here is derived from an EMBL/GenBank/DDBJ whole genome shotgun (WGS) entry which is preliminary data.</text>
</comment>
<keyword evidence="4" id="KW-1185">Reference proteome</keyword>
<evidence type="ECO:0000256" key="1">
    <source>
        <dbReference type="SAM" id="MobiDB-lite"/>
    </source>
</evidence>
<protein>
    <recommendedName>
        <fullName evidence="2">RNase H type-1 domain-containing protein</fullName>
    </recommendedName>
</protein>
<evidence type="ECO:0000313" key="3">
    <source>
        <dbReference type="EMBL" id="GFY93793.1"/>
    </source>
</evidence>
<dbReference type="InterPro" id="IPR036397">
    <property type="entry name" value="RNaseH_sf"/>
</dbReference>
<dbReference type="InterPro" id="IPR053151">
    <property type="entry name" value="RNase_H-like"/>
</dbReference>
<organism evidence="3 4">
    <name type="scientific">Actinidia rufa</name>
    <dbReference type="NCBI Taxonomy" id="165716"/>
    <lineage>
        <taxon>Eukaryota</taxon>
        <taxon>Viridiplantae</taxon>
        <taxon>Streptophyta</taxon>
        <taxon>Embryophyta</taxon>
        <taxon>Tracheophyta</taxon>
        <taxon>Spermatophyta</taxon>
        <taxon>Magnoliopsida</taxon>
        <taxon>eudicotyledons</taxon>
        <taxon>Gunneridae</taxon>
        <taxon>Pentapetalae</taxon>
        <taxon>asterids</taxon>
        <taxon>Ericales</taxon>
        <taxon>Actinidiaceae</taxon>
        <taxon>Actinidia</taxon>
    </lineage>
</organism>
<evidence type="ECO:0000313" key="4">
    <source>
        <dbReference type="Proteomes" id="UP000585474"/>
    </source>
</evidence>
<accession>A0A7J0F5B4</accession>
<dbReference type="Proteomes" id="UP000585474">
    <property type="component" value="Unassembled WGS sequence"/>
</dbReference>
<dbReference type="SUPFAM" id="SSF53098">
    <property type="entry name" value="Ribonuclease H-like"/>
    <property type="match status" value="1"/>
</dbReference>
<feature type="domain" description="RNase H type-1" evidence="2">
    <location>
        <begin position="7"/>
        <end position="127"/>
    </location>
</feature>
<dbReference type="InterPro" id="IPR002156">
    <property type="entry name" value="RNaseH_domain"/>
</dbReference>
<dbReference type="GO" id="GO:0004523">
    <property type="term" value="F:RNA-DNA hybrid ribonuclease activity"/>
    <property type="evidence" value="ECO:0007669"/>
    <property type="project" value="InterPro"/>
</dbReference>
<sequence>MGSSKLNTDGATRGQPGDSATGGLVRNYTGDWVMTYSRNIGVSTSLGAELWSLRDALRRARDTVRNGLDVEMDSKAVVLLVMIPVEETHQLSSLLCDCKWILQELQVSRVNHVFREANQCACRLANEGLHLEGLFVYESLNRFHLWGEFYPSRVKWYQSRPGPLSASHQAPPSGGVGRVTGRDEGVTSLGGECVTWAPIPHRIGKERSWDI</sequence>
<dbReference type="Pfam" id="PF13456">
    <property type="entry name" value="RVT_3"/>
    <property type="match status" value="1"/>
</dbReference>
<dbReference type="Gene3D" id="3.30.420.10">
    <property type="entry name" value="Ribonuclease H-like superfamily/Ribonuclease H"/>
    <property type="match status" value="1"/>
</dbReference>
<feature type="compositionally biased region" description="Polar residues" evidence="1">
    <location>
        <begin position="1"/>
        <end position="10"/>
    </location>
</feature>
<dbReference type="InterPro" id="IPR012337">
    <property type="entry name" value="RNaseH-like_sf"/>
</dbReference>
<evidence type="ECO:0000259" key="2">
    <source>
        <dbReference type="Pfam" id="PF13456"/>
    </source>
</evidence>
<reference evidence="3 4" key="1">
    <citation type="submission" date="2019-07" db="EMBL/GenBank/DDBJ databases">
        <title>De Novo Assembly of kiwifruit Actinidia rufa.</title>
        <authorList>
            <person name="Sugita-Konishi S."/>
            <person name="Sato K."/>
            <person name="Mori E."/>
            <person name="Abe Y."/>
            <person name="Kisaki G."/>
            <person name="Hamano K."/>
            <person name="Suezawa K."/>
            <person name="Otani M."/>
            <person name="Fukuda T."/>
            <person name="Manabe T."/>
            <person name="Gomi K."/>
            <person name="Tabuchi M."/>
            <person name="Akimitsu K."/>
            <person name="Kataoka I."/>
        </authorList>
    </citation>
    <scope>NUCLEOTIDE SEQUENCE [LARGE SCALE GENOMIC DNA]</scope>
    <source>
        <strain evidence="4">cv. Fuchu</strain>
    </source>
</reference>
<gene>
    <name evidence="3" type="ORF">Acr_09g0002390</name>
</gene>
<dbReference type="InterPro" id="IPR044730">
    <property type="entry name" value="RNase_H-like_dom_plant"/>
</dbReference>
<dbReference type="GO" id="GO:0003676">
    <property type="term" value="F:nucleic acid binding"/>
    <property type="evidence" value="ECO:0007669"/>
    <property type="project" value="InterPro"/>
</dbReference>
<dbReference type="PANTHER" id="PTHR47723">
    <property type="entry name" value="OS05G0353850 PROTEIN"/>
    <property type="match status" value="1"/>
</dbReference>
<dbReference type="OrthoDB" id="1752183at2759"/>
<dbReference type="PANTHER" id="PTHR47723:SF19">
    <property type="entry name" value="POLYNUCLEOTIDYL TRANSFERASE, RIBONUCLEASE H-LIKE SUPERFAMILY PROTEIN"/>
    <property type="match status" value="1"/>
</dbReference>
<feature type="region of interest" description="Disordered" evidence="1">
    <location>
        <begin position="1"/>
        <end position="22"/>
    </location>
</feature>
<dbReference type="CDD" id="cd06222">
    <property type="entry name" value="RNase_H_like"/>
    <property type="match status" value="1"/>
</dbReference>
<name>A0A7J0F5B4_9ERIC</name>
<proteinExistence type="predicted"/>